<dbReference type="GO" id="GO:0003700">
    <property type="term" value="F:DNA-binding transcription factor activity"/>
    <property type="evidence" value="ECO:0007669"/>
    <property type="project" value="TreeGrafter"/>
</dbReference>
<dbReference type="InterPro" id="IPR039538">
    <property type="entry name" value="BetI_C"/>
</dbReference>
<dbReference type="OrthoDB" id="7252896at2"/>
<feature type="region of interest" description="Disordered" evidence="6">
    <location>
        <begin position="201"/>
        <end position="226"/>
    </location>
</feature>
<proteinExistence type="predicted"/>
<feature type="signal peptide" evidence="7">
    <location>
        <begin position="1"/>
        <end position="26"/>
    </location>
</feature>
<keyword evidence="7" id="KW-0732">Signal</keyword>
<keyword evidence="1" id="KW-0678">Repressor</keyword>
<keyword evidence="3 5" id="KW-0238">DNA-binding</keyword>
<feature type="domain" description="HTH tetR-type" evidence="8">
    <location>
        <begin position="11"/>
        <end position="71"/>
    </location>
</feature>
<feature type="compositionally biased region" description="Basic and acidic residues" evidence="6">
    <location>
        <begin position="211"/>
        <end position="226"/>
    </location>
</feature>
<evidence type="ECO:0000256" key="7">
    <source>
        <dbReference type="SAM" id="SignalP"/>
    </source>
</evidence>
<keyword evidence="4" id="KW-0804">Transcription</keyword>
<dbReference type="SUPFAM" id="SSF46689">
    <property type="entry name" value="Homeodomain-like"/>
    <property type="match status" value="1"/>
</dbReference>
<feature type="DNA-binding region" description="H-T-H motif" evidence="5">
    <location>
        <begin position="34"/>
        <end position="53"/>
    </location>
</feature>
<evidence type="ECO:0000256" key="3">
    <source>
        <dbReference type="ARBA" id="ARBA00023125"/>
    </source>
</evidence>
<sequence length="226" mass="25115">MPPSTVTKRRARTRARLLEAAFAVFAANGFGHTTIEAVCEAAGYTRGAFYSNFTDLDELFFALYDDRSALIAGQLAGSLATTADEPELTLAQLTERVTRELLLDRDWLLVKTEFLLHAARRPAVARALADHRETLREVCAQRLRELSERGRPLPALLADPDQAARAVIALYDGVTVQLLLDGDTDVARAWLGRLLTAILSPSDSPSDSPTDQDRRDRRDRRDRQGR</sequence>
<name>A0A2X0JZV7_9ACTN</name>
<evidence type="ECO:0000256" key="2">
    <source>
        <dbReference type="ARBA" id="ARBA00023015"/>
    </source>
</evidence>
<dbReference type="PANTHER" id="PTHR30055">
    <property type="entry name" value="HTH-TYPE TRANSCRIPTIONAL REGULATOR RUTR"/>
    <property type="match status" value="1"/>
</dbReference>
<evidence type="ECO:0000313" key="10">
    <source>
        <dbReference type="Proteomes" id="UP000248889"/>
    </source>
</evidence>
<dbReference type="Pfam" id="PF00440">
    <property type="entry name" value="TetR_N"/>
    <property type="match status" value="1"/>
</dbReference>
<dbReference type="Proteomes" id="UP000248889">
    <property type="component" value="Unassembled WGS sequence"/>
</dbReference>
<dbReference type="EMBL" id="QKYN01000198">
    <property type="protein sequence ID" value="RAG80769.1"/>
    <property type="molecule type" value="Genomic_DNA"/>
</dbReference>
<accession>A0A2X0JZV7</accession>
<dbReference type="Gene3D" id="1.10.357.10">
    <property type="entry name" value="Tetracycline Repressor, domain 2"/>
    <property type="match status" value="1"/>
</dbReference>
<protein>
    <submittedName>
        <fullName evidence="9">TetR family transcriptional regulator</fullName>
    </submittedName>
</protein>
<evidence type="ECO:0000259" key="8">
    <source>
        <dbReference type="PROSITE" id="PS50977"/>
    </source>
</evidence>
<dbReference type="GO" id="GO:0000976">
    <property type="term" value="F:transcription cis-regulatory region binding"/>
    <property type="evidence" value="ECO:0007669"/>
    <property type="project" value="TreeGrafter"/>
</dbReference>
<evidence type="ECO:0000256" key="5">
    <source>
        <dbReference type="PROSITE-ProRule" id="PRU00335"/>
    </source>
</evidence>
<comment type="caution">
    <text evidence="9">The sequence shown here is derived from an EMBL/GenBank/DDBJ whole genome shotgun (WGS) entry which is preliminary data.</text>
</comment>
<dbReference type="PANTHER" id="PTHR30055:SF241">
    <property type="entry name" value="TRANSCRIPTIONAL REGULATORY PROTEIN"/>
    <property type="match status" value="1"/>
</dbReference>
<gene>
    <name evidence="9" type="ORF">DN069_36295</name>
</gene>
<feature type="chain" id="PRO_5039391944" evidence="7">
    <location>
        <begin position="27"/>
        <end position="226"/>
    </location>
</feature>
<evidence type="ECO:0000313" key="9">
    <source>
        <dbReference type="EMBL" id="RAG80769.1"/>
    </source>
</evidence>
<keyword evidence="2" id="KW-0805">Transcription regulation</keyword>
<reference evidence="9 10" key="1">
    <citation type="submission" date="2018-06" db="EMBL/GenBank/DDBJ databases">
        <title>Streptacidiphilus pinicola sp. nov., isolated from pine grove soil.</title>
        <authorList>
            <person name="Roh S.G."/>
            <person name="Park S."/>
            <person name="Kim M.-K."/>
            <person name="Yun B.-R."/>
            <person name="Park J."/>
            <person name="Kim M.J."/>
            <person name="Kim Y.S."/>
            <person name="Kim S.B."/>
        </authorList>
    </citation>
    <scope>NUCLEOTIDE SEQUENCE [LARGE SCALE GENOMIC DNA]</scope>
    <source>
        <strain evidence="9 10">MMS16-CNU450</strain>
    </source>
</reference>
<dbReference type="PRINTS" id="PR00455">
    <property type="entry name" value="HTHTETR"/>
</dbReference>
<dbReference type="InterPro" id="IPR001647">
    <property type="entry name" value="HTH_TetR"/>
</dbReference>
<dbReference type="InterPro" id="IPR009057">
    <property type="entry name" value="Homeodomain-like_sf"/>
</dbReference>
<dbReference type="AlphaFoldDB" id="A0A2X0JZV7"/>
<dbReference type="InterPro" id="IPR036271">
    <property type="entry name" value="Tet_transcr_reg_TetR-rel_C_sf"/>
</dbReference>
<dbReference type="SUPFAM" id="SSF48498">
    <property type="entry name" value="Tetracyclin repressor-like, C-terminal domain"/>
    <property type="match status" value="1"/>
</dbReference>
<evidence type="ECO:0000256" key="6">
    <source>
        <dbReference type="SAM" id="MobiDB-lite"/>
    </source>
</evidence>
<evidence type="ECO:0000256" key="1">
    <source>
        <dbReference type="ARBA" id="ARBA00022491"/>
    </source>
</evidence>
<keyword evidence="10" id="KW-1185">Reference proteome</keyword>
<evidence type="ECO:0000256" key="4">
    <source>
        <dbReference type="ARBA" id="ARBA00023163"/>
    </source>
</evidence>
<dbReference type="PROSITE" id="PS50977">
    <property type="entry name" value="HTH_TETR_2"/>
    <property type="match status" value="1"/>
</dbReference>
<dbReference type="InterPro" id="IPR050109">
    <property type="entry name" value="HTH-type_TetR-like_transc_reg"/>
</dbReference>
<dbReference type="Pfam" id="PF13977">
    <property type="entry name" value="TetR_C_6"/>
    <property type="match status" value="1"/>
</dbReference>
<organism evidence="9 10">
    <name type="scientific">Streptacidiphilus pinicola</name>
    <dbReference type="NCBI Taxonomy" id="2219663"/>
    <lineage>
        <taxon>Bacteria</taxon>
        <taxon>Bacillati</taxon>
        <taxon>Actinomycetota</taxon>
        <taxon>Actinomycetes</taxon>
        <taxon>Kitasatosporales</taxon>
        <taxon>Streptomycetaceae</taxon>
        <taxon>Streptacidiphilus</taxon>
    </lineage>
</organism>